<dbReference type="RefSeq" id="WP_076083271.1">
    <property type="nucleotide sequence ID" value="NZ_CP019070.1"/>
</dbReference>
<dbReference type="PANTHER" id="PTHR43031">
    <property type="entry name" value="FAD-DEPENDENT OXIDOREDUCTASE"/>
    <property type="match status" value="1"/>
</dbReference>
<feature type="domain" description="Rhodanese" evidence="2">
    <location>
        <begin position="36"/>
        <end position="128"/>
    </location>
</feature>
<dbReference type="Proteomes" id="UP000186074">
    <property type="component" value="Chromosome"/>
</dbReference>
<proteinExistence type="predicted"/>
<name>A0A1P8KJ70_9BACT</name>
<dbReference type="SUPFAM" id="SSF52821">
    <property type="entry name" value="Rhodanese/Cell cycle control phosphatase"/>
    <property type="match status" value="2"/>
</dbReference>
<dbReference type="PANTHER" id="PTHR43031:SF7">
    <property type="entry name" value="NITRIC OXIDE REDUCTASE FLRD-NAD(+) REDUCTASE"/>
    <property type="match status" value="1"/>
</dbReference>
<keyword evidence="4" id="KW-1185">Reference proteome</keyword>
<dbReference type="PROSITE" id="PS50206">
    <property type="entry name" value="RHODANESE_3"/>
    <property type="match status" value="2"/>
</dbReference>
<evidence type="ECO:0000313" key="4">
    <source>
        <dbReference type="Proteomes" id="UP000186074"/>
    </source>
</evidence>
<dbReference type="EMBL" id="CP019070">
    <property type="protein sequence ID" value="APW64546.1"/>
    <property type="molecule type" value="Genomic_DNA"/>
</dbReference>
<reference evidence="3 4" key="1">
    <citation type="submission" date="2017-01" db="EMBL/GenBank/DDBJ databases">
        <title>Genome sequencing of Arcobacter sp. LPB0137.</title>
        <authorList>
            <person name="Lee G.-W."/>
            <person name="Yi H."/>
        </authorList>
    </citation>
    <scope>NUCLEOTIDE SEQUENCE [LARGE SCALE GENOMIC DNA]</scope>
    <source>
        <strain evidence="3 4">LPB0137</strain>
    </source>
</reference>
<dbReference type="SMART" id="SM00450">
    <property type="entry name" value="RHOD"/>
    <property type="match status" value="2"/>
</dbReference>
<evidence type="ECO:0000313" key="3">
    <source>
        <dbReference type="EMBL" id="APW64546.1"/>
    </source>
</evidence>
<dbReference type="Pfam" id="PF00581">
    <property type="entry name" value="Rhodanese"/>
    <property type="match status" value="2"/>
</dbReference>
<dbReference type="KEGG" id="alp:LPB137_01165"/>
<feature type="signal peptide" evidence="1">
    <location>
        <begin position="1"/>
        <end position="20"/>
    </location>
</feature>
<dbReference type="InterPro" id="IPR036873">
    <property type="entry name" value="Rhodanese-like_dom_sf"/>
</dbReference>
<dbReference type="AlphaFoldDB" id="A0A1P8KJ70"/>
<gene>
    <name evidence="3" type="ORF">LPB137_01165</name>
</gene>
<accession>A0A1P8KJ70</accession>
<organism evidence="3 4">
    <name type="scientific">Poseidonibacter parvus</name>
    <dbReference type="NCBI Taxonomy" id="1850254"/>
    <lineage>
        <taxon>Bacteria</taxon>
        <taxon>Pseudomonadati</taxon>
        <taxon>Campylobacterota</taxon>
        <taxon>Epsilonproteobacteria</taxon>
        <taxon>Campylobacterales</taxon>
        <taxon>Arcobacteraceae</taxon>
        <taxon>Poseidonibacter</taxon>
    </lineage>
</organism>
<dbReference type="OrthoDB" id="5422549at2"/>
<sequence length="269" mass="30164">MKSLISKILAVCILVSFVKANDLQVIDFTKAKELFETKKALFIDARAEKLFKRGTILGSLNVTVKEFKAKQGFLPQDKNAKIVSYCNGIKCEMSDELAVLLQNAGYTNVVVFKGGYPKWKEMQMPSMVLKVEKAVEVEDVKAKGEKYQAKGATIYLGQDKGMVDQYWFEKVVLNDLPKNVQLVDVRKAESFKEGHIKGAINVAVNDKKEIIDMSQISDDKLYVLYCNTGMQSAEVALGLKDRVGKDVFYFDANIDCKVNDCKVEANEDL</sequence>
<feature type="chain" id="PRO_5013337890" description="Rhodanese domain-containing protein" evidence="1">
    <location>
        <begin position="21"/>
        <end position="269"/>
    </location>
</feature>
<dbReference type="Gene3D" id="3.40.250.10">
    <property type="entry name" value="Rhodanese-like domain"/>
    <property type="match status" value="2"/>
</dbReference>
<feature type="domain" description="Rhodanese" evidence="2">
    <location>
        <begin position="176"/>
        <end position="259"/>
    </location>
</feature>
<keyword evidence="1" id="KW-0732">Signal</keyword>
<evidence type="ECO:0000256" key="1">
    <source>
        <dbReference type="SAM" id="SignalP"/>
    </source>
</evidence>
<dbReference type="InterPro" id="IPR050229">
    <property type="entry name" value="GlpE_sulfurtransferase"/>
</dbReference>
<evidence type="ECO:0000259" key="2">
    <source>
        <dbReference type="PROSITE" id="PS50206"/>
    </source>
</evidence>
<dbReference type="InterPro" id="IPR001763">
    <property type="entry name" value="Rhodanese-like_dom"/>
</dbReference>
<protein>
    <recommendedName>
        <fullName evidence="2">Rhodanese domain-containing protein</fullName>
    </recommendedName>
</protein>
<dbReference type="STRING" id="1850254.LPB137_01165"/>
<dbReference type="CDD" id="cd00158">
    <property type="entry name" value="RHOD"/>
    <property type="match status" value="2"/>
</dbReference>